<evidence type="ECO:0000256" key="2">
    <source>
        <dbReference type="ARBA" id="ARBA00009564"/>
    </source>
</evidence>
<dbReference type="PROSITE" id="PS50835">
    <property type="entry name" value="IG_LIKE"/>
    <property type="match status" value="1"/>
</dbReference>
<dbReference type="InterPro" id="IPR050160">
    <property type="entry name" value="MHC/Immunoglobulin"/>
</dbReference>
<comment type="subcellular location">
    <subcellularLocation>
        <location evidence="1">Secreted</location>
    </subcellularLocation>
</comment>
<dbReference type="Proteomes" id="UP000192220">
    <property type="component" value="Unplaced"/>
</dbReference>
<evidence type="ECO:0000313" key="11">
    <source>
        <dbReference type="RefSeq" id="XP_013856614.1"/>
    </source>
</evidence>
<evidence type="ECO:0000313" key="10">
    <source>
        <dbReference type="Proteomes" id="UP000192220"/>
    </source>
</evidence>
<dbReference type="GO" id="GO:0002474">
    <property type="term" value="P:antigen processing and presentation of peptide antigen via MHC class I"/>
    <property type="evidence" value="ECO:0007669"/>
    <property type="project" value="UniProtKB-KW"/>
</dbReference>
<sequence length="116" mass="13095">MNFALCLAALALLYCSVDSKHSPPKVAVYSREPGEFGKPNHFICHVNDFHPPDIEIKLLHNGKELENSKLTDLAFKNDWHFHLTKSAPFTPEAGDEVVCRVTHTGTSKDYSWEPNM</sequence>
<evidence type="ECO:0000256" key="1">
    <source>
        <dbReference type="ARBA" id="ARBA00004613"/>
    </source>
</evidence>
<keyword evidence="10" id="KW-1185">Reference proteome</keyword>
<proteinExistence type="inferred from homology"/>
<reference evidence="11" key="1">
    <citation type="submission" date="2025-08" db="UniProtKB">
        <authorList>
            <consortium name="RefSeq"/>
        </authorList>
    </citation>
    <scope>IDENTIFICATION</scope>
</reference>
<evidence type="ECO:0000256" key="4">
    <source>
        <dbReference type="ARBA" id="ARBA00022451"/>
    </source>
</evidence>
<dbReference type="InterPro" id="IPR036179">
    <property type="entry name" value="Ig-like_dom_sf"/>
</dbReference>
<evidence type="ECO:0000256" key="6">
    <source>
        <dbReference type="ARBA" id="ARBA00022859"/>
    </source>
</evidence>
<dbReference type="STRING" id="52670.A0A2I4AM74"/>
<keyword evidence="6" id="KW-0391">Immunity</keyword>
<dbReference type="PANTHER" id="PTHR19944:SF62">
    <property type="entry name" value="BETA-2-MICROGLOBULIN"/>
    <property type="match status" value="1"/>
</dbReference>
<dbReference type="KEGG" id="alim:106512568"/>
<dbReference type="SMART" id="SM00407">
    <property type="entry name" value="IGc1"/>
    <property type="match status" value="1"/>
</dbReference>
<dbReference type="OrthoDB" id="9949628at2759"/>
<feature type="signal peptide" evidence="8">
    <location>
        <begin position="1"/>
        <end position="19"/>
    </location>
</feature>
<dbReference type="AlphaFoldDB" id="A0A2I4AM74"/>
<feature type="chain" id="PRO_5014117256" description="Beta-2-microglobulin" evidence="8">
    <location>
        <begin position="20"/>
        <end position="116"/>
    </location>
</feature>
<dbReference type="GO" id="GO:0005576">
    <property type="term" value="C:extracellular region"/>
    <property type="evidence" value="ECO:0007669"/>
    <property type="project" value="UniProtKB-SubCell"/>
</dbReference>
<accession>A0A2I4AM74</accession>
<dbReference type="InParanoid" id="A0A2I4AM74"/>
<dbReference type="InterPro" id="IPR003597">
    <property type="entry name" value="Ig_C1-set"/>
</dbReference>
<dbReference type="FunCoup" id="A0A2I4AM74">
    <property type="interactions" value="557"/>
</dbReference>
<evidence type="ECO:0000256" key="8">
    <source>
        <dbReference type="SAM" id="SignalP"/>
    </source>
</evidence>
<dbReference type="PANTHER" id="PTHR19944">
    <property type="entry name" value="MHC CLASS II-RELATED"/>
    <property type="match status" value="1"/>
</dbReference>
<dbReference type="Gene3D" id="2.60.40.10">
    <property type="entry name" value="Immunoglobulins"/>
    <property type="match status" value="1"/>
</dbReference>
<dbReference type="SUPFAM" id="SSF48726">
    <property type="entry name" value="Immunoglobulin"/>
    <property type="match status" value="1"/>
</dbReference>
<dbReference type="Pfam" id="PF07654">
    <property type="entry name" value="C1-set"/>
    <property type="match status" value="1"/>
</dbReference>
<organism evidence="10 11">
    <name type="scientific">Austrofundulus limnaeus</name>
    <name type="common">Annual killifish</name>
    <dbReference type="NCBI Taxonomy" id="52670"/>
    <lineage>
        <taxon>Eukaryota</taxon>
        <taxon>Metazoa</taxon>
        <taxon>Chordata</taxon>
        <taxon>Craniata</taxon>
        <taxon>Vertebrata</taxon>
        <taxon>Euteleostomi</taxon>
        <taxon>Actinopterygii</taxon>
        <taxon>Neopterygii</taxon>
        <taxon>Teleostei</taxon>
        <taxon>Neoteleostei</taxon>
        <taxon>Acanthomorphata</taxon>
        <taxon>Ovalentaria</taxon>
        <taxon>Atherinomorphae</taxon>
        <taxon>Cyprinodontiformes</taxon>
        <taxon>Rivulidae</taxon>
        <taxon>Austrofundulus</taxon>
    </lineage>
</organism>
<keyword evidence="5" id="KW-0964">Secreted</keyword>
<name>A0A2I4AM74_AUSLI</name>
<dbReference type="GO" id="GO:0042612">
    <property type="term" value="C:MHC class I protein complex"/>
    <property type="evidence" value="ECO:0007669"/>
    <property type="project" value="UniProtKB-KW"/>
</dbReference>
<dbReference type="RefSeq" id="XP_013856614.1">
    <property type="nucleotide sequence ID" value="XM_014001160.1"/>
</dbReference>
<keyword evidence="4" id="KW-0490">MHC I</keyword>
<evidence type="ECO:0000259" key="9">
    <source>
        <dbReference type="PROSITE" id="PS50835"/>
    </source>
</evidence>
<dbReference type="CTD" id="567"/>
<gene>
    <name evidence="11" type="primary">b2m</name>
</gene>
<comment type="similarity">
    <text evidence="2">Belongs to the beta-2-microglobulin family.</text>
</comment>
<keyword evidence="8" id="KW-0732">Signal</keyword>
<evidence type="ECO:0000256" key="7">
    <source>
        <dbReference type="ARBA" id="ARBA00023319"/>
    </source>
</evidence>
<protein>
    <recommendedName>
        <fullName evidence="3">Beta-2-microglobulin</fullName>
    </recommendedName>
</protein>
<dbReference type="InterPro" id="IPR007110">
    <property type="entry name" value="Ig-like_dom"/>
</dbReference>
<feature type="domain" description="Ig-like" evidence="9">
    <location>
        <begin position="24"/>
        <end position="111"/>
    </location>
</feature>
<keyword evidence="7" id="KW-0393">Immunoglobulin domain</keyword>
<evidence type="ECO:0000256" key="5">
    <source>
        <dbReference type="ARBA" id="ARBA00022525"/>
    </source>
</evidence>
<evidence type="ECO:0000256" key="3">
    <source>
        <dbReference type="ARBA" id="ARBA00018767"/>
    </source>
</evidence>
<dbReference type="InterPro" id="IPR013783">
    <property type="entry name" value="Ig-like_fold"/>
</dbReference>